<feature type="compositionally biased region" description="Acidic residues" evidence="1">
    <location>
        <begin position="814"/>
        <end position="833"/>
    </location>
</feature>
<dbReference type="SMART" id="SM00295">
    <property type="entry name" value="B41"/>
    <property type="match status" value="1"/>
</dbReference>
<dbReference type="InterPro" id="IPR035963">
    <property type="entry name" value="FERM_2"/>
</dbReference>
<evidence type="ECO:0000313" key="5">
    <source>
        <dbReference type="Proteomes" id="UP001164746"/>
    </source>
</evidence>
<evidence type="ECO:0000313" key="4">
    <source>
        <dbReference type="EMBL" id="WAQ94946.1"/>
    </source>
</evidence>
<dbReference type="Gene3D" id="3.10.20.90">
    <property type="entry name" value="Phosphatidylinositol 3-kinase Catalytic Subunit, Chain A, domain 1"/>
    <property type="match status" value="1"/>
</dbReference>
<dbReference type="InterPro" id="IPR014847">
    <property type="entry name" value="FA"/>
</dbReference>
<evidence type="ECO:0000256" key="2">
    <source>
        <dbReference type="SAM" id="Phobius"/>
    </source>
</evidence>
<reference evidence="4" key="1">
    <citation type="submission" date="2022-11" db="EMBL/GenBank/DDBJ databases">
        <title>Centuries of genome instability and evolution in soft-shell clam transmissible cancer (bioRxiv).</title>
        <authorList>
            <person name="Hart S.F.M."/>
            <person name="Yonemitsu M.A."/>
            <person name="Giersch R.M."/>
            <person name="Beal B.F."/>
            <person name="Arriagada G."/>
            <person name="Davis B.W."/>
            <person name="Ostrander E.A."/>
            <person name="Goff S.P."/>
            <person name="Metzger M.J."/>
        </authorList>
    </citation>
    <scope>NUCLEOTIDE SEQUENCE</scope>
    <source>
        <strain evidence="4">MELC-2E11</strain>
        <tissue evidence="4">Siphon/mantle</tissue>
    </source>
</reference>
<feature type="compositionally biased region" description="Polar residues" evidence="1">
    <location>
        <begin position="920"/>
        <end position="935"/>
    </location>
</feature>
<gene>
    <name evidence="4" type="ORF">MAR_007417</name>
</gene>
<dbReference type="InterPro" id="IPR014352">
    <property type="entry name" value="FERM/acyl-CoA-bd_prot_sf"/>
</dbReference>
<feature type="compositionally biased region" description="Pro residues" evidence="1">
    <location>
        <begin position="702"/>
        <end position="711"/>
    </location>
</feature>
<feature type="compositionally biased region" description="Basic and acidic residues" evidence="1">
    <location>
        <begin position="782"/>
        <end position="795"/>
    </location>
</feature>
<feature type="compositionally biased region" description="Low complexity" evidence="1">
    <location>
        <begin position="377"/>
        <end position="397"/>
    </location>
</feature>
<dbReference type="Proteomes" id="UP001164746">
    <property type="component" value="Chromosome 1"/>
</dbReference>
<feature type="compositionally biased region" description="Low complexity" evidence="1">
    <location>
        <begin position="614"/>
        <end position="624"/>
    </location>
</feature>
<dbReference type="SUPFAM" id="SSF50729">
    <property type="entry name" value="PH domain-like"/>
    <property type="match status" value="1"/>
</dbReference>
<feature type="compositionally biased region" description="Polar residues" evidence="1">
    <location>
        <begin position="901"/>
        <end position="913"/>
    </location>
</feature>
<feature type="compositionally biased region" description="Polar residues" evidence="1">
    <location>
        <begin position="640"/>
        <end position="650"/>
    </location>
</feature>
<dbReference type="InterPro" id="IPR011993">
    <property type="entry name" value="PH-like_dom_sf"/>
</dbReference>
<protein>
    <submittedName>
        <fullName evidence="4">E41L5-like protein</fullName>
    </submittedName>
</protein>
<dbReference type="InterPro" id="IPR019748">
    <property type="entry name" value="FERM_central"/>
</dbReference>
<accession>A0ABY7DD21</accession>
<dbReference type="PANTHER" id="PTHR23280:SF25">
    <property type="entry name" value="MOESIN_EZRIN_RADIXIN HOMOLOG 1"/>
    <property type="match status" value="1"/>
</dbReference>
<feature type="compositionally biased region" description="Basic and acidic residues" evidence="1">
    <location>
        <begin position="850"/>
        <end position="866"/>
    </location>
</feature>
<feature type="transmembrane region" description="Helical" evidence="2">
    <location>
        <begin position="1119"/>
        <end position="1136"/>
    </location>
</feature>
<dbReference type="Pfam" id="PF09380">
    <property type="entry name" value="FERM_C"/>
    <property type="match status" value="1"/>
</dbReference>
<feature type="compositionally biased region" description="Basic and acidic residues" evidence="1">
    <location>
        <begin position="340"/>
        <end position="362"/>
    </location>
</feature>
<dbReference type="InterPro" id="IPR018980">
    <property type="entry name" value="FERM_PH-like_C"/>
</dbReference>
<feature type="transmembrane region" description="Helical" evidence="2">
    <location>
        <begin position="1082"/>
        <end position="1099"/>
    </location>
</feature>
<evidence type="ECO:0000256" key="1">
    <source>
        <dbReference type="SAM" id="MobiDB-lite"/>
    </source>
</evidence>
<feature type="compositionally biased region" description="Polar residues" evidence="1">
    <location>
        <begin position="942"/>
        <end position="959"/>
    </location>
</feature>
<dbReference type="InterPro" id="IPR029071">
    <property type="entry name" value="Ubiquitin-like_domsf"/>
</dbReference>
<feature type="region of interest" description="Disordered" evidence="1">
    <location>
        <begin position="508"/>
        <end position="959"/>
    </location>
</feature>
<dbReference type="InterPro" id="IPR000299">
    <property type="entry name" value="FERM_domain"/>
</dbReference>
<feature type="compositionally biased region" description="Polar residues" evidence="1">
    <location>
        <begin position="796"/>
        <end position="806"/>
    </location>
</feature>
<dbReference type="PRINTS" id="PR00935">
    <property type="entry name" value="BAND41"/>
</dbReference>
<dbReference type="SMART" id="SM01195">
    <property type="entry name" value="FA"/>
    <property type="match status" value="1"/>
</dbReference>
<evidence type="ECO:0000259" key="3">
    <source>
        <dbReference type="PROSITE" id="PS50057"/>
    </source>
</evidence>
<keyword evidence="5" id="KW-1185">Reference proteome</keyword>
<dbReference type="PROSITE" id="PS50057">
    <property type="entry name" value="FERM_3"/>
    <property type="match status" value="1"/>
</dbReference>
<dbReference type="SUPFAM" id="SSF54236">
    <property type="entry name" value="Ubiquitin-like"/>
    <property type="match status" value="1"/>
</dbReference>
<name>A0ABY7DD21_MYAAR</name>
<feature type="region of interest" description="Disordered" evidence="1">
    <location>
        <begin position="315"/>
        <end position="492"/>
    </location>
</feature>
<feature type="compositionally biased region" description="Pro residues" evidence="1">
    <location>
        <begin position="720"/>
        <end position="732"/>
    </location>
</feature>
<proteinExistence type="predicted"/>
<dbReference type="EMBL" id="CP111012">
    <property type="protein sequence ID" value="WAQ94946.1"/>
    <property type="molecule type" value="Genomic_DNA"/>
</dbReference>
<dbReference type="Gene3D" id="1.20.80.10">
    <property type="match status" value="1"/>
</dbReference>
<dbReference type="CDD" id="cd14473">
    <property type="entry name" value="FERM_B-lobe"/>
    <property type="match status" value="1"/>
</dbReference>
<dbReference type="Pfam" id="PF09379">
    <property type="entry name" value="FERM_N"/>
    <property type="match status" value="1"/>
</dbReference>
<dbReference type="InterPro" id="IPR019749">
    <property type="entry name" value="Band_41_domain"/>
</dbReference>
<feature type="compositionally biased region" description="Basic and acidic residues" evidence="1">
    <location>
        <begin position="548"/>
        <end position="565"/>
    </location>
</feature>
<keyword evidence="2" id="KW-0812">Transmembrane</keyword>
<dbReference type="Gene3D" id="2.30.29.30">
    <property type="entry name" value="Pleckstrin-homology domain (PH domain)/Phosphotyrosine-binding domain (PTB)"/>
    <property type="match status" value="1"/>
</dbReference>
<feature type="domain" description="FERM" evidence="3">
    <location>
        <begin position="1"/>
        <end position="340"/>
    </location>
</feature>
<dbReference type="SUPFAM" id="SSF47031">
    <property type="entry name" value="Second domain of FERM"/>
    <property type="match status" value="1"/>
</dbReference>
<dbReference type="Pfam" id="PF08736">
    <property type="entry name" value="FA"/>
    <property type="match status" value="1"/>
</dbReference>
<keyword evidence="2" id="KW-1133">Transmembrane helix</keyword>
<keyword evidence="2" id="KW-0472">Membrane</keyword>
<feature type="compositionally biased region" description="Basic and acidic residues" evidence="1">
    <location>
        <begin position="526"/>
        <end position="535"/>
    </location>
</feature>
<dbReference type="Pfam" id="PF00373">
    <property type="entry name" value="FERM_M"/>
    <property type="match status" value="1"/>
</dbReference>
<dbReference type="PANTHER" id="PTHR23280">
    <property type="entry name" value="4.1 G PROTEIN"/>
    <property type="match status" value="1"/>
</dbReference>
<dbReference type="SMART" id="SM01196">
    <property type="entry name" value="FERM_C"/>
    <property type="match status" value="1"/>
</dbReference>
<sequence>MEDKLKEQIGNGCLADRGMGEVRSGEMWRLKKWVKRRDRRRTGRGVKSSSHPLKKKNAITCTVMLLDGTDYTTEVHKRDEGNVLLEKCFFHLDIIEKDYFGLQYTDHNNVSHWLDPTKGIKKQLGPLTRSDSGYQFFLQLKQDIFTEKLPCEDDTLLELAAYALQSELGDYDEEIHTPGYISEFRFVRHQTEEMELAFVEKFKECSGMTPAQAELNYLQKAKWLEMYGVDMHDVMGKDGNLYHLGLTPTGILGREQEHSFVFRMPSDRACKHLWKCAVEYHAFFRLKGPVKDKNARQNFIRMGSRFRYSGRTEFQTASTNRARRSVKFERTASKRYSRRPTFEKKEREEAMRRQQERRRQEQGRNSTKVETTIGVEPTPSTSSASPAKTPTSPAPGSLPLANAGGAEGGDTLTRRSRKRETSQDKSSSPTSPPGAVGGKEVSLKDASEAAQARLKGLDSSGPMALPPKPPAKDVNTYQNNQTKFAPGSGTIPADQMKCNILKAKRDEEIKKTGEGSQVNGNLTVDLPEKKGRETEISDTASVSSETSEPSRESSPPKEASPKETCIDDVAPPALPPKVKNVNEFVPEKSHDEEVDSVFHNSDTLPLVRTNKRASSSSSHSSSHSARVQNGYASIERRKPSSSTMSPNEVFTPSPGASKPTISQENVVEMRNSPIPASRASIGKSGGSTEGIMDNDNNATKPPSRPSLPPRAPSGESQAPSPQPSLRPPPRPPSIKVISAPPRPPPPSKNKREQEIMIDGSFDSGSLDRSRPSSSRSLDPSEPELRSKSEFSREGSARNSYRNSTPYDPNLNPFGEEEEGDDKDDADADNDDMQNDSLNPFGEDFSDNNEEVEKIEKTVERKEDKPLPRAPSPEPRQRSSVNPFFVASIKKKAAPLPPSPNPSKQGAKTTNISASIPPPTSSNAPMKNTNAYVNLKNSDESEATTSGDLSVTSGSTNEVQADTVTPPVTIETSFTGPSTATKPAIAARKNISTSSVPVSKSVTVKVNRTHSESIVNGDKLSPWHVSQTGEKKVERKVTLTTELINDFHPEYIPVKITVVKCDISYTRFLFLILLQDKLQFQSYVIQYMYVIVSVVLMDLFKEMSSIDNNEMLMFLNGKCNILNCLLADYILIILIVLESKK</sequence>
<dbReference type="InterPro" id="IPR018979">
    <property type="entry name" value="FERM_N"/>
</dbReference>
<organism evidence="4 5">
    <name type="scientific">Mya arenaria</name>
    <name type="common">Soft-shell clam</name>
    <dbReference type="NCBI Taxonomy" id="6604"/>
    <lineage>
        <taxon>Eukaryota</taxon>
        <taxon>Metazoa</taxon>
        <taxon>Spiralia</taxon>
        <taxon>Lophotrochozoa</taxon>
        <taxon>Mollusca</taxon>
        <taxon>Bivalvia</taxon>
        <taxon>Autobranchia</taxon>
        <taxon>Heteroconchia</taxon>
        <taxon>Euheterodonta</taxon>
        <taxon>Imparidentia</taxon>
        <taxon>Neoheterodontei</taxon>
        <taxon>Myida</taxon>
        <taxon>Myoidea</taxon>
        <taxon>Myidae</taxon>
        <taxon>Mya</taxon>
    </lineage>
</organism>